<dbReference type="VEuPathDB" id="FungiDB:BTJ68_00230"/>
<feature type="transmembrane region" description="Helical" evidence="2">
    <location>
        <begin position="599"/>
        <end position="617"/>
    </location>
</feature>
<keyword evidence="2" id="KW-0472">Membrane</keyword>
<feature type="compositionally biased region" description="Low complexity" evidence="1">
    <location>
        <begin position="947"/>
        <end position="958"/>
    </location>
</feature>
<organism evidence="3 4">
    <name type="scientific">Hortaea werneckii</name>
    <name type="common">Black yeast</name>
    <name type="synonym">Cladosporium werneckii</name>
    <dbReference type="NCBI Taxonomy" id="91943"/>
    <lineage>
        <taxon>Eukaryota</taxon>
        <taxon>Fungi</taxon>
        <taxon>Dikarya</taxon>
        <taxon>Ascomycota</taxon>
        <taxon>Pezizomycotina</taxon>
        <taxon>Dothideomycetes</taxon>
        <taxon>Dothideomycetidae</taxon>
        <taxon>Mycosphaerellales</taxon>
        <taxon>Teratosphaeriaceae</taxon>
        <taxon>Hortaea</taxon>
    </lineage>
</organism>
<dbReference type="Proteomes" id="UP000276864">
    <property type="component" value="Unassembled WGS sequence"/>
</dbReference>
<accession>A0A3M7BCN5</accession>
<feature type="compositionally biased region" description="Basic and acidic residues" evidence="1">
    <location>
        <begin position="985"/>
        <end position="994"/>
    </location>
</feature>
<reference evidence="3 4" key="1">
    <citation type="journal article" date="2018" name="BMC Genomics">
        <title>Genomic evidence for intraspecific hybridization in a clonal and extremely halotolerant yeast.</title>
        <authorList>
            <person name="Gostincar C."/>
            <person name="Stajich J.E."/>
            <person name="Zupancic J."/>
            <person name="Zalar P."/>
            <person name="Gunde-Cimerman N."/>
        </authorList>
    </citation>
    <scope>NUCLEOTIDE SEQUENCE [LARGE SCALE GENOMIC DNA]</scope>
    <source>
        <strain evidence="3 4">EXF-6651</strain>
    </source>
</reference>
<feature type="compositionally biased region" description="Basic and acidic residues" evidence="1">
    <location>
        <begin position="769"/>
        <end position="786"/>
    </location>
</feature>
<dbReference type="VEuPathDB" id="FungiDB:BTJ68_09249"/>
<dbReference type="InterPro" id="IPR007246">
    <property type="entry name" value="Gaa1"/>
</dbReference>
<comment type="caution">
    <text evidence="3">The sequence shown here is derived from an EMBL/GenBank/DDBJ whole genome shotgun (WGS) entry which is preliminary data.</text>
</comment>
<dbReference type="GO" id="GO:0016255">
    <property type="term" value="P:attachment of GPI anchor to protein"/>
    <property type="evidence" value="ECO:0007669"/>
    <property type="project" value="TreeGrafter"/>
</dbReference>
<name>A0A3M7BCN5_HORWE</name>
<feature type="transmembrane region" description="Helical" evidence="2">
    <location>
        <begin position="468"/>
        <end position="488"/>
    </location>
</feature>
<evidence type="ECO:0000313" key="3">
    <source>
        <dbReference type="EMBL" id="RMY37602.1"/>
    </source>
</evidence>
<dbReference type="Pfam" id="PF04114">
    <property type="entry name" value="Gaa1"/>
    <property type="match status" value="1"/>
</dbReference>
<dbReference type="PANTHER" id="PTHR13304">
    <property type="entry name" value="GLYCOSYLPHOSPHATIDYLINOSITOL ANCHOR ATTACHMENT 1 PROTEIN"/>
    <property type="match status" value="1"/>
</dbReference>
<dbReference type="GO" id="GO:0042765">
    <property type="term" value="C:GPI-anchor transamidase complex"/>
    <property type="evidence" value="ECO:0007669"/>
    <property type="project" value="InterPro"/>
</dbReference>
<keyword evidence="2" id="KW-1133">Transmembrane helix</keyword>
<proteinExistence type="predicted"/>
<dbReference type="Gene3D" id="3.40.630.10">
    <property type="entry name" value="Zn peptidases"/>
    <property type="match status" value="1"/>
</dbReference>
<dbReference type="EMBL" id="QWIM01000225">
    <property type="protein sequence ID" value="RMY37602.1"/>
    <property type="molecule type" value="Genomic_DNA"/>
</dbReference>
<evidence type="ECO:0000313" key="4">
    <source>
        <dbReference type="Proteomes" id="UP000276864"/>
    </source>
</evidence>
<dbReference type="AlphaFoldDB" id="A0A3M7BCN5"/>
<gene>
    <name evidence="3" type="ORF">D0866_03169</name>
</gene>
<feature type="transmembrane region" description="Helical" evidence="2">
    <location>
        <begin position="509"/>
        <end position="533"/>
    </location>
</feature>
<feature type="compositionally biased region" description="Low complexity" evidence="1">
    <location>
        <begin position="974"/>
        <end position="983"/>
    </location>
</feature>
<feature type="transmembrane region" description="Helical" evidence="2">
    <location>
        <begin position="442"/>
        <end position="462"/>
    </location>
</feature>
<feature type="region of interest" description="Disordered" evidence="1">
    <location>
        <begin position="764"/>
        <end position="1000"/>
    </location>
</feature>
<dbReference type="PANTHER" id="PTHR13304:SF0">
    <property type="entry name" value="GLYCOSYLPHOSPHATIDYLINOSITOL ANCHOR ATTACHMENT 1 PROTEIN"/>
    <property type="match status" value="1"/>
</dbReference>
<feature type="compositionally biased region" description="Basic and acidic residues" evidence="1">
    <location>
        <begin position="850"/>
        <end position="865"/>
    </location>
</feature>
<protein>
    <submittedName>
        <fullName evidence="3">Uncharacterized protein</fullName>
    </submittedName>
</protein>
<dbReference type="SUPFAM" id="SSF53187">
    <property type="entry name" value="Zn-dependent exopeptidases"/>
    <property type="match status" value="1"/>
</dbReference>
<keyword evidence="2" id="KW-0812">Transmembrane</keyword>
<feature type="transmembrane region" description="Helical" evidence="2">
    <location>
        <begin position="623"/>
        <end position="644"/>
    </location>
</feature>
<evidence type="ECO:0000256" key="2">
    <source>
        <dbReference type="SAM" id="Phobius"/>
    </source>
</evidence>
<evidence type="ECO:0000256" key="1">
    <source>
        <dbReference type="SAM" id="MobiDB-lite"/>
    </source>
</evidence>
<feature type="compositionally biased region" description="Polar residues" evidence="1">
    <location>
        <begin position="892"/>
        <end position="903"/>
    </location>
</feature>
<sequence>MALSTRLLTLRKSPVLLKLPPYLSLLCILVGVAWLLLLPLNDYSRQTYVSENAILPGQVHTYFGGSEHNIFRAYRHEAYRLSFERDEDRDAGLEKVLKEIGLKTAQQPYRYTVAGEDIQGTNVYGLLQGPRADATEAMVLMAAWKNFEGESNWSGVALALTLARYFKRWSIWSKDILVLFPAESTYGSEAWVSAYHSVSTEATSLRNVSALPIKAGVLQGAVALDYPVGPWGHRFDKIDIQYDGINGALPNLDLLNTAVSVASGQMHIGCTLHGMAKHSDSYRDRLETLGKGLVTQAAGHATGPHSPFMPYHVDAITLKTVGDGWHDEMSLGRTTESLFRSINNLLEHLHQSFFFYILLNANRFVSIGNYLPAAMLIAGSFTITALGLWVESGRVPPPKTDVKPASTDEKKKGVDMEVVREGGDVALVPVTDERVAEREVSLPALIVLGAHLAGFVPLYLLNTPAKEYLPVALHATTLLSLLLPYGAAKSLVQRGLTKQQVQITQSFSLLLLGATLSTLATLNFSLAFVVGLISAGLCFVRTRPRPAHPTANIAVGTLTALAHSITSPPVVIYVLNWYLAKGKGWYDVSWLLYEMAQGWVAQDVYTSFVIWAIWWPAWVVSEFVLLSGCISAIVASYTSGIDVLKRLRRKSKCLEVFAGQHDEEGRLNRSLQQGPHEIHREYVLSIQASGDEVAVGDAIAQTSLAEILLRFNTGIVQIISYFLEKDNGDIVHLDYRSLTDLSDLSRLETCRVLQQLCVRLSQRGSRPLSDSRRTARDEISRREDSSKISGHSIARVVIQGSSKPAQLIFVKPREREKKPRPSRTHSAPTYELPEIPQAVDTPPCSPPPYELHERPAKPSRAREQQRPPTTPKLRKSRSKPSRDELKPPPPRTNLTELSATKSMPNLHKSKSKHFKSPTASQTHLPPPSPRSRTSSRHLKSPTTSQTHLPSPLSSPRPRASSRHLKNPPSTASQTHLPSPLSTPRPRPDRVRALRDPVPTYYSQLSDQTKLGEIPLERWPEAFDFAGMEVANREALEKGWPLNRWEEEERRRERTEGGKRRRGFWGLFRRKGGAG</sequence>
<feature type="transmembrane region" description="Helical" evidence="2">
    <location>
        <begin position="21"/>
        <end position="40"/>
    </location>
</feature>
<feature type="transmembrane region" description="Helical" evidence="2">
    <location>
        <begin position="370"/>
        <end position="390"/>
    </location>
</feature>
<feature type="transmembrane region" description="Helical" evidence="2">
    <location>
        <begin position="553"/>
        <end position="579"/>
    </location>
</feature>